<accession>A0A835WTA1</accession>
<dbReference type="SUPFAM" id="SSF52047">
    <property type="entry name" value="RNI-like"/>
    <property type="match status" value="2"/>
</dbReference>
<keyword evidence="4" id="KW-1185">Reference proteome</keyword>
<evidence type="ECO:0000256" key="2">
    <source>
        <dbReference type="SAM" id="MobiDB-lite"/>
    </source>
</evidence>
<gene>
    <name evidence="3" type="ORF">HYH02_001549</name>
</gene>
<feature type="compositionally biased region" description="Gly residues" evidence="2">
    <location>
        <begin position="358"/>
        <end position="368"/>
    </location>
</feature>
<dbReference type="PANTHER" id="PTHR13318">
    <property type="entry name" value="PARTNER OF PAIRED, ISOFORM B-RELATED"/>
    <property type="match status" value="1"/>
</dbReference>
<dbReference type="GO" id="GO:0005930">
    <property type="term" value="C:axoneme"/>
    <property type="evidence" value="ECO:0007669"/>
    <property type="project" value="UniProtKB-SubCell"/>
</dbReference>
<dbReference type="InterPro" id="IPR032675">
    <property type="entry name" value="LRR_dom_sf"/>
</dbReference>
<organism evidence="3 4">
    <name type="scientific">Chlamydomonas schloesseri</name>
    <dbReference type="NCBI Taxonomy" id="2026947"/>
    <lineage>
        <taxon>Eukaryota</taxon>
        <taxon>Viridiplantae</taxon>
        <taxon>Chlorophyta</taxon>
        <taxon>core chlorophytes</taxon>
        <taxon>Chlorophyceae</taxon>
        <taxon>CS clade</taxon>
        <taxon>Chlamydomonadales</taxon>
        <taxon>Chlamydomonadaceae</taxon>
        <taxon>Chlamydomonas</taxon>
    </lineage>
</organism>
<dbReference type="OrthoDB" id="550575at2759"/>
<feature type="region of interest" description="Disordered" evidence="2">
    <location>
        <begin position="1004"/>
        <end position="1029"/>
    </location>
</feature>
<feature type="region of interest" description="Disordered" evidence="2">
    <location>
        <begin position="675"/>
        <end position="701"/>
    </location>
</feature>
<evidence type="ECO:0000256" key="1">
    <source>
        <dbReference type="ARBA" id="ARBA00004430"/>
    </source>
</evidence>
<comment type="subcellular location">
    <subcellularLocation>
        <location evidence="1">Cytoplasm</location>
        <location evidence="1">Cytoskeleton</location>
        <location evidence="1">Cilium axoneme</location>
    </subcellularLocation>
</comment>
<feature type="compositionally biased region" description="Low complexity" evidence="2">
    <location>
        <begin position="625"/>
        <end position="641"/>
    </location>
</feature>
<reference evidence="3" key="1">
    <citation type="journal article" date="2020" name="bioRxiv">
        <title>Comparative genomics of Chlamydomonas.</title>
        <authorList>
            <person name="Craig R.J."/>
            <person name="Hasan A.R."/>
            <person name="Ness R.W."/>
            <person name="Keightley P.D."/>
        </authorList>
    </citation>
    <scope>NUCLEOTIDE SEQUENCE</scope>
    <source>
        <strain evidence="3">CCAP 11/173</strain>
    </source>
</reference>
<dbReference type="GO" id="GO:0031146">
    <property type="term" value="P:SCF-dependent proteasomal ubiquitin-dependent protein catabolic process"/>
    <property type="evidence" value="ECO:0007669"/>
    <property type="project" value="TreeGrafter"/>
</dbReference>
<comment type="caution">
    <text evidence="3">The sequence shown here is derived from an EMBL/GenBank/DDBJ whole genome shotgun (WGS) entry which is preliminary data.</text>
</comment>
<name>A0A835WTA1_9CHLO</name>
<feature type="region of interest" description="Disordered" evidence="2">
    <location>
        <begin position="343"/>
        <end position="375"/>
    </location>
</feature>
<evidence type="ECO:0000313" key="4">
    <source>
        <dbReference type="Proteomes" id="UP000613740"/>
    </source>
</evidence>
<dbReference type="GO" id="GO:0019005">
    <property type="term" value="C:SCF ubiquitin ligase complex"/>
    <property type="evidence" value="ECO:0007669"/>
    <property type="project" value="TreeGrafter"/>
</dbReference>
<feature type="region of interest" description="Disordered" evidence="2">
    <location>
        <begin position="612"/>
        <end position="661"/>
    </location>
</feature>
<dbReference type="EMBL" id="JAEHOD010000003">
    <property type="protein sequence ID" value="KAG2453325.1"/>
    <property type="molecule type" value="Genomic_DNA"/>
</dbReference>
<protein>
    <submittedName>
        <fullName evidence="3">Uncharacterized protein</fullName>
    </submittedName>
</protein>
<dbReference type="Proteomes" id="UP000613740">
    <property type="component" value="Unassembled WGS sequence"/>
</dbReference>
<dbReference type="AlphaFoldDB" id="A0A835WTA1"/>
<sequence length="1074" mass="104860">MVVPSLETLCVSAATEGRHWLVQRRSLERLPEHAANELLALLLVRQPGEIRPATLELFRHCVTRLELTPPPAGTAAAVAGSLAGGGGGGGSSVGPAVTATASFGPDWAAALAGFSHLAELRLPGCSRLNFAALQALLLPAPAMTKAHAFTSTATAAANAAAAAAATPAASAAPAVAAAVSVDGGGVCPKPPLCRSPAAAALRRLDVSGCSRLGNDAAALIARSCGGSGGGSGTGGNSGRINGASDWGLSGNLSTNGLVSLDISETAITGAGLRHLSTLAGLTELRAAGLKSCTDADWCALLPHLPALRRLDAWGTDAGDGGDGGEQLLAVLATCTPGTSGTAGTCGRSSMSAAREARGGGGGGDGSGSGKDNSNRMGMHRLEQLSLAWTCVRVAPAFPALQVLDLRHCQLEDVWWPDSGGGAGSGGAALPLRQLLLRGAVIAGGAAATDSGIAEIIRRAAATLELLDIADVAAPAAGQALAAAGPGAGGAWPLPLAALAGTPVHGGGDGGGSGGGGKIGGGGAPRLAHLDISRTAVPAEQLEQLQHAPALRKLIASGCRGAGSTRGAAALVAAGLGQLRELDLSAAGVTDECVSWLQQLSALTSLNLSGNAALTLEPPSPPQRLPPQRAAQGQGGQQQQQQPGLEEDEAAEEEVADPMEDVWRREGGGRLLQEEATRAAERGGSAGSSSRSSDDGGDGCSSSVAGMVWPQLLRLNLLGTRVSEEGLRALLSALAGRAHRGARRSGGSSGGCGPGDASSPMVRAPALEQLKLGGAGFTDGAAAALAAARLPRLHSLLVRGSSLSGHGALQLAASSGDGGGGGDGGLTALRRLELQACWLVSPQDAARMASCMAAAAAATAAGTGSAAGPVLVVVNGKAAGVAAAAPPAGYASGARSGAAASASAPASAVVTTASAARRAAVAARGGVTAGVARTPAAAVADDLAPYDQRLRYSREELVALLVAAPMAGGGAAAGCIWPQELGEAPPHAAARWGLRAAEVAAGTAGAFGGAEGPQEAGAGDDGCGDTGSKHWSEASVVGSVASPAASADARATAATARASVLAQLPPDLVRPAMSG</sequence>
<proteinExistence type="predicted"/>
<feature type="compositionally biased region" description="Acidic residues" evidence="2">
    <location>
        <begin position="644"/>
        <end position="659"/>
    </location>
</feature>
<dbReference type="Gene3D" id="3.80.10.10">
    <property type="entry name" value="Ribonuclease Inhibitor"/>
    <property type="match status" value="3"/>
</dbReference>
<feature type="region of interest" description="Disordered" evidence="2">
    <location>
        <begin position="737"/>
        <end position="760"/>
    </location>
</feature>
<evidence type="ECO:0000313" key="3">
    <source>
        <dbReference type="EMBL" id="KAG2453325.1"/>
    </source>
</evidence>
<dbReference type="PANTHER" id="PTHR13318:SF190">
    <property type="entry name" value="PARTNER OF PAIRED, ISOFORM B"/>
    <property type="match status" value="1"/>
</dbReference>